<dbReference type="Proteomes" id="UP000614424">
    <property type="component" value="Unassembled WGS sequence"/>
</dbReference>
<dbReference type="AlphaFoldDB" id="A0A8J6NFB0"/>
<dbReference type="GO" id="GO:0008973">
    <property type="term" value="F:phosphopentomutase activity"/>
    <property type="evidence" value="ECO:0007669"/>
    <property type="project" value="TreeGrafter"/>
</dbReference>
<dbReference type="SUPFAM" id="SSF55957">
    <property type="entry name" value="Phosphoglucomutase, C-terminal domain"/>
    <property type="match status" value="1"/>
</dbReference>
<evidence type="ECO:0000256" key="1">
    <source>
        <dbReference type="ARBA" id="ARBA00001946"/>
    </source>
</evidence>
<evidence type="ECO:0000256" key="6">
    <source>
        <dbReference type="ARBA" id="ARBA00023235"/>
    </source>
</evidence>
<dbReference type="Pfam" id="PF00408">
    <property type="entry name" value="PGM_PMM_IV"/>
    <property type="match status" value="1"/>
</dbReference>
<dbReference type="SUPFAM" id="SSF53738">
    <property type="entry name" value="Phosphoglucomutase, first 3 domains"/>
    <property type="match status" value="3"/>
</dbReference>
<sequence length="574" mass="63417">MSTPEISLLLQDIDPNDHSANDYFAIIKTVVSLRNSFIESSPAFHQCQVAIDIIYTYVEDEIKNSRKAPISQIKFGTSGWRGILGKDLTCRSVRQVTQAIVDVYREMENDLLLADALGVSTISEARTRGCVIGHDNRFGGKLLADSVADVLTSNGFTVHYAGESTTGCLSAAVLELNAAFSTNLTPSHNPLEYGGFKFNASDGGPAAPIITDRITAFARKIIKDNSTLSISPNPDLIQPFNALDTWRSLVRKNSSLHGIDYDEIIEKFLQNENCVVAVDSVHGASRIHIRSLFHNSKTDRLILIRDNDDPTFDGVAPEPSTENMQMVTNILRSRPEPLKLGIILDPDGDRIRFTDGTTEINMNLFGAMAYHYIHEAKGKSGMVAKTVATSNFANSIARAFGEDIFEPKVGFKEFKPVIDKALVCFEESDGITVIGHTPEKDGYIGLVLALDMMLMRNQNIGDYLTEIRNKFGYYYPEKDGIVVSQQGKELKQTLAGLEKYGAGKTLDVGENQRTISQVINIDGLKLILDDDSWLMIRPSGTEPKVRFYVEARTESGKNDLFKTARMLLAEIGLI</sequence>
<organism evidence="11 12">
    <name type="scientific">Candidatus Desulfobia pelagia</name>
    <dbReference type="NCBI Taxonomy" id="2841692"/>
    <lineage>
        <taxon>Bacteria</taxon>
        <taxon>Pseudomonadati</taxon>
        <taxon>Thermodesulfobacteriota</taxon>
        <taxon>Desulfobulbia</taxon>
        <taxon>Desulfobulbales</taxon>
        <taxon>Desulfobulbaceae</taxon>
        <taxon>Candidatus Desulfobia</taxon>
    </lineage>
</organism>
<comment type="caution">
    <text evidence="11">The sequence shown here is derived from an EMBL/GenBank/DDBJ whole genome shotgun (WGS) entry which is preliminary data.</text>
</comment>
<reference evidence="11 12" key="1">
    <citation type="submission" date="2020-08" db="EMBL/GenBank/DDBJ databases">
        <title>Bridging the membrane lipid divide: bacteria of the FCB group superphylum have the potential to synthesize archaeal ether lipids.</title>
        <authorList>
            <person name="Villanueva L."/>
            <person name="Von Meijenfeldt F.A.B."/>
            <person name="Westbye A.B."/>
            <person name="Yadav S."/>
            <person name="Hopmans E.C."/>
            <person name="Dutilh B.E."/>
            <person name="Sinninghe Damste J.S."/>
        </authorList>
    </citation>
    <scope>NUCLEOTIDE SEQUENCE [LARGE SCALE GENOMIC DNA]</scope>
    <source>
        <strain evidence="11">NIOZ-UU47</strain>
    </source>
</reference>
<proteinExistence type="inferred from homology"/>
<evidence type="ECO:0000256" key="4">
    <source>
        <dbReference type="ARBA" id="ARBA00022723"/>
    </source>
</evidence>
<dbReference type="GO" id="GO:0006166">
    <property type="term" value="P:purine ribonucleoside salvage"/>
    <property type="evidence" value="ECO:0007669"/>
    <property type="project" value="TreeGrafter"/>
</dbReference>
<dbReference type="Pfam" id="PF02879">
    <property type="entry name" value="PGM_PMM_II"/>
    <property type="match status" value="1"/>
</dbReference>
<evidence type="ECO:0000313" key="11">
    <source>
        <dbReference type="EMBL" id="MBC8318672.1"/>
    </source>
</evidence>
<dbReference type="InterPro" id="IPR005843">
    <property type="entry name" value="A-D-PHexomutase_C"/>
</dbReference>
<dbReference type="InterPro" id="IPR005845">
    <property type="entry name" value="A-D-PHexomutase_a/b/a-II"/>
</dbReference>
<dbReference type="PANTHER" id="PTHR45745">
    <property type="entry name" value="PHOSPHOMANNOMUTASE 45A"/>
    <property type="match status" value="1"/>
</dbReference>
<dbReference type="GO" id="GO:0005975">
    <property type="term" value="P:carbohydrate metabolic process"/>
    <property type="evidence" value="ECO:0007669"/>
    <property type="project" value="InterPro"/>
</dbReference>
<dbReference type="InterPro" id="IPR005846">
    <property type="entry name" value="A-D-PHexomutase_a/b/a-III"/>
</dbReference>
<evidence type="ECO:0000259" key="7">
    <source>
        <dbReference type="Pfam" id="PF00408"/>
    </source>
</evidence>
<dbReference type="Pfam" id="PF02880">
    <property type="entry name" value="PGM_PMM_III"/>
    <property type="match status" value="1"/>
</dbReference>
<dbReference type="PRINTS" id="PR00509">
    <property type="entry name" value="PGMPMM"/>
</dbReference>
<dbReference type="InterPro" id="IPR016055">
    <property type="entry name" value="A-D-PHexomutase_a/b/a-I/II/III"/>
</dbReference>
<protein>
    <submittedName>
        <fullName evidence="11">Phosphoglucomutase</fullName>
    </submittedName>
</protein>
<dbReference type="InterPro" id="IPR036900">
    <property type="entry name" value="A-D-PHexomutase_C_sf"/>
</dbReference>
<evidence type="ECO:0000256" key="5">
    <source>
        <dbReference type="ARBA" id="ARBA00022842"/>
    </source>
</evidence>
<keyword evidence="3" id="KW-0597">Phosphoprotein</keyword>
<evidence type="ECO:0000313" key="12">
    <source>
        <dbReference type="Proteomes" id="UP000614424"/>
    </source>
</evidence>
<evidence type="ECO:0000259" key="10">
    <source>
        <dbReference type="Pfam" id="PF02880"/>
    </source>
</evidence>
<accession>A0A8J6NFB0</accession>
<evidence type="ECO:0000256" key="3">
    <source>
        <dbReference type="ARBA" id="ARBA00022553"/>
    </source>
</evidence>
<dbReference type="EMBL" id="JACNJZ010000174">
    <property type="protein sequence ID" value="MBC8318672.1"/>
    <property type="molecule type" value="Genomic_DNA"/>
</dbReference>
<evidence type="ECO:0000256" key="2">
    <source>
        <dbReference type="ARBA" id="ARBA00010231"/>
    </source>
</evidence>
<dbReference type="InterPro" id="IPR005844">
    <property type="entry name" value="A-D-PHexomutase_a/b/a-I"/>
</dbReference>
<dbReference type="Gene3D" id="3.40.120.10">
    <property type="entry name" value="Alpha-D-Glucose-1,6-Bisphosphate, subunit A, domain 3"/>
    <property type="match status" value="3"/>
</dbReference>
<name>A0A8J6NFB0_9BACT</name>
<gene>
    <name evidence="11" type="ORF">H8E41_12275</name>
</gene>
<keyword evidence="4" id="KW-0479">Metal-binding</keyword>
<keyword evidence="5" id="KW-0460">Magnesium</keyword>
<evidence type="ECO:0000259" key="9">
    <source>
        <dbReference type="Pfam" id="PF02879"/>
    </source>
</evidence>
<dbReference type="Gene3D" id="3.30.310.50">
    <property type="entry name" value="Alpha-D-phosphohexomutase, C-terminal domain"/>
    <property type="match status" value="1"/>
</dbReference>
<feature type="domain" description="Alpha-D-phosphohexomutase alpha/beta/alpha" evidence="8">
    <location>
        <begin position="73"/>
        <end position="221"/>
    </location>
</feature>
<feature type="domain" description="Alpha-D-phosphohexomutase alpha/beta/alpha" evidence="10">
    <location>
        <begin position="365"/>
        <end position="468"/>
    </location>
</feature>
<feature type="domain" description="Alpha-D-phosphohexomutase C-terminal" evidence="7">
    <location>
        <begin position="521"/>
        <end position="560"/>
    </location>
</feature>
<dbReference type="GO" id="GO:0046872">
    <property type="term" value="F:metal ion binding"/>
    <property type="evidence" value="ECO:0007669"/>
    <property type="project" value="UniProtKB-KW"/>
</dbReference>
<comment type="cofactor">
    <cofactor evidence="1">
        <name>Mg(2+)</name>
        <dbReference type="ChEBI" id="CHEBI:18420"/>
    </cofactor>
</comment>
<dbReference type="PANTHER" id="PTHR45745:SF1">
    <property type="entry name" value="PHOSPHOGLUCOMUTASE 2B-RELATED"/>
    <property type="match status" value="1"/>
</dbReference>
<dbReference type="InterPro" id="IPR005841">
    <property type="entry name" value="Alpha-D-phosphohexomutase_SF"/>
</dbReference>
<evidence type="ECO:0000259" key="8">
    <source>
        <dbReference type="Pfam" id="PF02878"/>
    </source>
</evidence>
<dbReference type="Pfam" id="PF02878">
    <property type="entry name" value="PGM_PMM_I"/>
    <property type="match status" value="1"/>
</dbReference>
<comment type="similarity">
    <text evidence="2">Belongs to the phosphohexose mutase family.</text>
</comment>
<keyword evidence="6" id="KW-0413">Isomerase</keyword>
<feature type="domain" description="Alpha-D-phosphohexomutase alpha/beta/alpha" evidence="9">
    <location>
        <begin position="266"/>
        <end position="355"/>
    </location>
</feature>